<feature type="non-terminal residue" evidence="1">
    <location>
        <position position="1"/>
    </location>
</feature>
<dbReference type="OrthoDB" id="1879366at2759"/>
<dbReference type="Proteomes" id="UP000297245">
    <property type="component" value="Unassembled WGS sequence"/>
</dbReference>
<proteinExistence type="predicted"/>
<dbReference type="EMBL" id="ML179522">
    <property type="protein sequence ID" value="THU85916.1"/>
    <property type="molecule type" value="Genomic_DNA"/>
</dbReference>
<reference evidence="1 2" key="1">
    <citation type="journal article" date="2019" name="Nat. Ecol. Evol.">
        <title>Megaphylogeny resolves global patterns of mushroom evolution.</title>
        <authorList>
            <person name="Varga T."/>
            <person name="Krizsan K."/>
            <person name="Foldi C."/>
            <person name="Dima B."/>
            <person name="Sanchez-Garcia M."/>
            <person name="Sanchez-Ramirez S."/>
            <person name="Szollosi G.J."/>
            <person name="Szarkandi J.G."/>
            <person name="Papp V."/>
            <person name="Albert L."/>
            <person name="Andreopoulos W."/>
            <person name="Angelini C."/>
            <person name="Antonin V."/>
            <person name="Barry K.W."/>
            <person name="Bougher N.L."/>
            <person name="Buchanan P."/>
            <person name="Buyck B."/>
            <person name="Bense V."/>
            <person name="Catcheside P."/>
            <person name="Chovatia M."/>
            <person name="Cooper J."/>
            <person name="Damon W."/>
            <person name="Desjardin D."/>
            <person name="Finy P."/>
            <person name="Geml J."/>
            <person name="Haridas S."/>
            <person name="Hughes K."/>
            <person name="Justo A."/>
            <person name="Karasinski D."/>
            <person name="Kautmanova I."/>
            <person name="Kiss B."/>
            <person name="Kocsube S."/>
            <person name="Kotiranta H."/>
            <person name="LaButti K.M."/>
            <person name="Lechner B.E."/>
            <person name="Liimatainen K."/>
            <person name="Lipzen A."/>
            <person name="Lukacs Z."/>
            <person name="Mihaltcheva S."/>
            <person name="Morgado L.N."/>
            <person name="Niskanen T."/>
            <person name="Noordeloos M.E."/>
            <person name="Ohm R.A."/>
            <person name="Ortiz-Santana B."/>
            <person name="Ovrebo C."/>
            <person name="Racz N."/>
            <person name="Riley R."/>
            <person name="Savchenko A."/>
            <person name="Shiryaev A."/>
            <person name="Soop K."/>
            <person name="Spirin V."/>
            <person name="Szebenyi C."/>
            <person name="Tomsovsky M."/>
            <person name="Tulloss R.E."/>
            <person name="Uehling J."/>
            <person name="Grigoriev I.V."/>
            <person name="Vagvolgyi C."/>
            <person name="Papp T."/>
            <person name="Martin F.M."/>
            <person name="Miettinen O."/>
            <person name="Hibbett D.S."/>
            <person name="Nagy L.G."/>
        </authorList>
    </citation>
    <scope>NUCLEOTIDE SEQUENCE [LARGE SCALE GENOMIC DNA]</scope>
    <source>
        <strain evidence="1 2">CBS 962.96</strain>
    </source>
</reference>
<protein>
    <submittedName>
        <fullName evidence="1">Uncharacterized protein</fullName>
    </submittedName>
</protein>
<sequence>EAFSLGATQFHCVKDVKNYADLKLSKPIEKMLMSTSVKIPFEEFCVVMNVKPAVIPLKVALSDFVASY</sequence>
<organism evidence="1 2">
    <name type="scientific">Dendrothele bispora (strain CBS 962.96)</name>
    <dbReference type="NCBI Taxonomy" id="1314807"/>
    <lineage>
        <taxon>Eukaryota</taxon>
        <taxon>Fungi</taxon>
        <taxon>Dikarya</taxon>
        <taxon>Basidiomycota</taxon>
        <taxon>Agaricomycotina</taxon>
        <taxon>Agaricomycetes</taxon>
        <taxon>Agaricomycetidae</taxon>
        <taxon>Agaricales</taxon>
        <taxon>Agaricales incertae sedis</taxon>
        <taxon>Dendrothele</taxon>
    </lineage>
</organism>
<gene>
    <name evidence="1" type="ORF">K435DRAFT_607663</name>
</gene>
<dbReference type="AlphaFoldDB" id="A0A4S8LAR0"/>
<evidence type="ECO:0000313" key="2">
    <source>
        <dbReference type="Proteomes" id="UP000297245"/>
    </source>
</evidence>
<keyword evidence="2" id="KW-1185">Reference proteome</keyword>
<accession>A0A4S8LAR0</accession>
<name>A0A4S8LAR0_DENBC</name>
<feature type="non-terminal residue" evidence="1">
    <location>
        <position position="68"/>
    </location>
</feature>
<evidence type="ECO:0000313" key="1">
    <source>
        <dbReference type="EMBL" id="THU85916.1"/>
    </source>
</evidence>